<reference evidence="9 10" key="1">
    <citation type="submission" date="2024-02" db="EMBL/GenBank/DDBJ databases">
        <title>A Gaetbulibacter species isolated from tidal flats and genomic insights of their niches.</title>
        <authorList>
            <person name="Ye Y."/>
        </authorList>
    </citation>
    <scope>NUCLEOTIDE SEQUENCE [LARGE SCALE GENOMIC DNA]</scope>
    <source>
        <strain evidence="9 10">KYW382</strain>
    </source>
</reference>
<dbReference type="Gene3D" id="3.30.9.10">
    <property type="entry name" value="D-Amino Acid Oxidase, subunit A, domain 2"/>
    <property type="match status" value="1"/>
</dbReference>
<keyword evidence="4" id="KW-0319">Glycerol metabolism</keyword>
<dbReference type="RefSeq" id="WP_344738148.1">
    <property type="nucleotide sequence ID" value="NZ_BAABAY010000001.1"/>
</dbReference>
<name>A0ABW7N421_9FLAO</name>
<feature type="domain" description="Alpha-glycerophosphate oxidase C-terminal" evidence="8">
    <location>
        <begin position="365"/>
        <end position="502"/>
    </location>
</feature>
<keyword evidence="5" id="KW-0274">FAD</keyword>
<feature type="domain" description="FAD dependent oxidoreductase" evidence="7">
    <location>
        <begin position="18"/>
        <end position="344"/>
    </location>
</feature>
<evidence type="ECO:0000256" key="1">
    <source>
        <dbReference type="ARBA" id="ARBA00001974"/>
    </source>
</evidence>
<dbReference type="PRINTS" id="PR01001">
    <property type="entry name" value="FADG3PDH"/>
</dbReference>
<dbReference type="PANTHER" id="PTHR11985:SF35">
    <property type="entry name" value="ANAEROBIC GLYCEROL-3-PHOSPHATE DEHYDROGENASE SUBUNIT A"/>
    <property type="match status" value="1"/>
</dbReference>
<keyword evidence="6 9" id="KW-0560">Oxidoreductase</keyword>
<evidence type="ECO:0000256" key="3">
    <source>
        <dbReference type="ARBA" id="ARBA00022630"/>
    </source>
</evidence>
<sequence length="523" mass="57901">MFDRKTLIQSLETTETWDVIVIGGGATGLGVAIDAASRGYKTILLEQVDFAKGTSSRSTKLVHGGVRYLAQGHIDLVREALFERGLLRKNANHLVSDQVFVIPTFSFWGTWFYTIGLKIYDILSGKLSFGKSTRISKRATEERLPTLKTEHLRKGVLYHDGQFDDARLAINLAQTAIEQGATVLNHFKVTRLLKNNEGKIDGVEAKDGETDKSYTLKSKAVINATGVFSDEILHMDNANAKPSIKPSQGVHLVLDQSFLPSRDAIMIPKTSDGRVLFLVPWHNRVVVGTTDTLLDSHSLEPHALESEIDFILRTANNYLSKQVTKKDVLSIYAGLRPLAAPKDESEKTKEISRSHKIIVSNSELVTITGGKWTTYRRMAQDTINKAIALGKLPDAACKTKDLKIHGSGVEMDETDHFYVYGSDNKALAGLIEAEPELGKKLHPGSEFTKAEVVWAVRYEMARTIDDVLARRVRLLFLDAQAAIDSAPTVAAILAKELNKDKTWQDQQVKAFLDIAKNYVLSAS</sequence>
<evidence type="ECO:0000259" key="8">
    <source>
        <dbReference type="Pfam" id="PF16901"/>
    </source>
</evidence>
<evidence type="ECO:0000313" key="10">
    <source>
        <dbReference type="Proteomes" id="UP001610100"/>
    </source>
</evidence>
<comment type="similarity">
    <text evidence="2">Belongs to the FAD-dependent glycerol-3-phosphate dehydrogenase family.</text>
</comment>
<dbReference type="InterPro" id="IPR006076">
    <property type="entry name" value="FAD-dep_OxRdtase"/>
</dbReference>
<dbReference type="Gene3D" id="3.50.50.60">
    <property type="entry name" value="FAD/NAD(P)-binding domain"/>
    <property type="match status" value="1"/>
</dbReference>
<comment type="caution">
    <text evidence="9">The sequence shown here is derived from an EMBL/GenBank/DDBJ whole genome shotgun (WGS) entry which is preliminary data.</text>
</comment>
<proteinExistence type="inferred from homology"/>
<dbReference type="PROSITE" id="PS00978">
    <property type="entry name" value="FAD_G3PDH_2"/>
    <property type="match status" value="1"/>
</dbReference>
<comment type="cofactor">
    <cofactor evidence="1">
        <name>FAD</name>
        <dbReference type="ChEBI" id="CHEBI:57692"/>
    </cofactor>
</comment>
<protein>
    <submittedName>
        <fullName evidence="9">Glycerol-3-phosphate dehydrogenase/oxidase</fullName>
        <ecNumber evidence="9">1.-.-.-</ecNumber>
    </submittedName>
</protein>
<evidence type="ECO:0000256" key="2">
    <source>
        <dbReference type="ARBA" id="ARBA00007330"/>
    </source>
</evidence>
<dbReference type="InterPro" id="IPR031656">
    <property type="entry name" value="DAO_C"/>
</dbReference>
<dbReference type="InterPro" id="IPR036188">
    <property type="entry name" value="FAD/NAD-bd_sf"/>
</dbReference>
<dbReference type="Proteomes" id="UP001610100">
    <property type="component" value="Unassembled WGS sequence"/>
</dbReference>
<dbReference type="SUPFAM" id="SSF54373">
    <property type="entry name" value="FAD-linked reductases, C-terminal domain"/>
    <property type="match status" value="1"/>
</dbReference>
<organism evidence="9 10">
    <name type="scientific">Gaetbulibacter aestuarii</name>
    <dbReference type="NCBI Taxonomy" id="1502358"/>
    <lineage>
        <taxon>Bacteria</taxon>
        <taxon>Pseudomonadati</taxon>
        <taxon>Bacteroidota</taxon>
        <taxon>Flavobacteriia</taxon>
        <taxon>Flavobacteriales</taxon>
        <taxon>Flavobacteriaceae</taxon>
        <taxon>Gaetbulibacter</taxon>
    </lineage>
</organism>
<dbReference type="InterPro" id="IPR038299">
    <property type="entry name" value="DAO_C_sf"/>
</dbReference>
<dbReference type="GO" id="GO:0016491">
    <property type="term" value="F:oxidoreductase activity"/>
    <property type="evidence" value="ECO:0007669"/>
    <property type="project" value="UniProtKB-KW"/>
</dbReference>
<dbReference type="Pfam" id="PF01266">
    <property type="entry name" value="DAO"/>
    <property type="match status" value="1"/>
</dbReference>
<dbReference type="PANTHER" id="PTHR11985">
    <property type="entry name" value="GLYCEROL-3-PHOSPHATE DEHYDROGENASE"/>
    <property type="match status" value="1"/>
</dbReference>
<evidence type="ECO:0000256" key="6">
    <source>
        <dbReference type="ARBA" id="ARBA00023002"/>
    </source>
</evidence>
<dbReference type="SUPFAM" id="SSF51905">
    <property type="entry name" value="FAD/NAD(P)-binding domain"/>
    <property type="match status" value="1"/>
</dbReference>
<evidence type="ECO:0000256" key="4">
    <source>
        <dbReference type="ARBA" id="ARBA00022798"/>
    </source>
</evidence>
<dbReference type="EC" id="1.-.-.-" evidence="9"/>
<evidence type="ECO:0000256" key="5">
    <source>
        <dbReference type="ARBA" id="ARBA00022827"/>
    </source>
</evidence>
<dbReference type="InterPro" id="IPR000447">
    <property type="entry name" value="G3P_DH_FAD-dep"/>
</dbReference>
<evidence type="ECO:0000313" key="9">
    <source>
        <dbReference type="EMBL" id="MFH6772527.1"/>
    </source>
</evidence>
<dbReference type="EMBL" id="JBAWKB010000003">
    <property type="protein sequence ID" value="MFH6772527.1"/>
    <property type="molecule type" value="Genomic_DNA"/>
</dbReference>
<dbReference type="Pfam" id="PF16901">
    <property type="entry name" value="DAO_C"/>
    <property type="match status" value="1"/>
</dbReference>
<dbReference type="Gene3D" id="1.10.8.870">
    <property type="entry name" value="Alpha-glycerophosphate oxidase, cap domain"/>
    <property type="match status" value="1"/>
</dbReference>
<evidence type="ECO:0000259" key="7">
    <source>
        <dbReference type="Pfam" id="PF01266"/>
    </source>
</evidence>
<accession>A0ABW7N421</accession>
<keyword evidence="3" id="KW-0285">Flavoprotein</keyword>
<gene>
    <name evidence="9" type="ORF">V8G58_11330</name>
</gene>
<keyword evidence="10" id="KW-1185">Reference proteome</keyword>